<dbReference type="EMBL" id="SMMG02000003">
    <property type="protein sequence ID" value="KAA3479841.1"/>
    <property type="molecule type" value="Genomic_DNA"/>
</dbReference>
<gene>
    <name evidence="2" type="ORF">EPI10_020322</name>
</gene>
<organism evidence="2 3">
    <name type="scientific">Gossypium australe</name>
    <dbReference type="NCBI Taxonomy" id="47621"/>
    <lineage>
        <taxon>Eukaryota</taxon>
        <taxon>Viridiplantae</taxon>
        <taxon>Streptophyta</taxon>
        <taxon>Embryophyta</taxon>
        <taxon>Tracheophyta</taxon>
        <taxon>Spermatophyta</taxon>
        <taxon>Magnoliopsida</taxon>
        <taxon>eudicotyledons</taxon>
        <taxon>Gunneridae</taxon>
        <taxon>Pentapetalae</taxon>
        <taxon>rosids</taxon>
        <taxon>malvids</taxon>
        <taxon>Malvales</taxon>
        <taxon>Malvaceae</taxon>
        <taxon>Malvoideae</taxon>
        <taxon>Gossypium</taxon>
    </lineage>
</organism>
<sequence>MEEYLQIVPSELEIIKQDFENRNLELEKKIEQLEEEKVHLRLDINVQKLEAEKLRKGKRKAEEDLDSLKTDYRKLHSSMRTSGLEIQEEKAKVDQWKKRFHDAQAREDTLQKTVFESQSEKEMLRARVAELEKGLCRSRDSTVKLETSLHKIEELKGKVRELKTALQNSELRLQLLEADNERWEEQFQRS</sequence>
<comment type="caution">
    <text evidence="2">The sequence shown here is derived from an EMBL/GenBank/DDBJ whole genome shotgun (WGS) entry which is preliminary data.</text>
</comment>
<keyword evidence="1" id="KW-0175">Coiled coil</keyword>
<protein>
    <submittedName>
        <fullName evidence="2">M protein, serotype 12-like</fullName>
    </submittedName>
</protein>
<keyword evidence="3" id="KW-1185">Reference proteome</keyword>
<dbReference type="PANTHER" id="PTHR48200:SF1">
    <property type="entry name" value="AMINOTRANSFERASE-LIKE PLANT MOBILE DOMAIN-CONTAINING PROTEIN"/>
    <property type="match status" value="1"/>
</dbReference>
<name>A0A5B6WDH8_9ROSI</name>
<evidence type="ECO:0000313" key="3">
    <source>
        <dbReference type="Proteomes" id="UP000325315"/>
    </source>
</evidence>
<feature type="coiled-coil region" evidence="1">
    <location>
        <begin position="145"/>
        <end position="186"/>
    </location>
</feature>
<proteinExistence type="predicted"/>
<evidence type="ECO:0000256" key="1">
    <source>
        <dbReference type="SAM" id="Coils"/>
    </source>
</evidence>
<evidence type="ECO:0000313" key="2">
    <source>
        <dbReference type="EMBL" id="KAA3479841.1"/>
    </source>
</evidence>
<dbReference type="Proteomes" id="UP000325315">
    <property type="component" value="Unassembled WGS sequence"/>
</dbReference>
<reference evidence="2" key="1">
    <citation type="submission" date="2019-08" db="EMBL/GenBank/DDBJ databases">
        <authorList>
            <person name="Liu F."/>
        </authorList>
    </citation>
    <scope>NUCLEOTIDE SEQUENCE [LARGE SCALE GENOMIC DNA]</scope>
    <source>
        <strain evidence="2">PA1801</strain>
        <tissue evidence="2">Leaf</tissue>
    </source>
</reference>
<dbReference type="AlphaFoldDB" id="A0A5B6WDH8"/>
<accession>A0A5B6WDH8</accession>
<dbReference type="PANTHER" id="PTHR48200">
    <property type="entry name" value="PROTEIN, PUTATIVE-RELATED"/>
    <property type="match status" value="1"/>
</dbReference>
<feature type="coiled-coil region" evidence="1">
    <location>
        <begin position="16"/>
        <end position="106"/>
    </location>
</feature>